<dbReference type="RefSeq" id="WP_038046396.1">
    <property type="nucleotide sequence ID" value="NZ_JMFG01000002.1"/>
</dbReference>
<keyword evidence="6" id="KW-1185">Reference proteome</keyword>
<evidence type="ECO:0000259" key="2">
    <source>
        <dbReference type="Pfam" id="PF01590"/>
    </source>
</evidence>
<dbReference type="EMBL" id="DSHW01000101">
    <property type="protein sequence ID" value="HEQ88042.1"/>
    <property type="molecule type" value="Genomic_DNA"/>
</dbReference>
<feature type="compositionally biased region" description="Pro residues" evidence="1">
    <location>
        <begin position="261"/>
        <end position="277"/>
    </location>
</feature>
<accession>A0A062XZZ0</accession>
<evidence type="ECO:0000313" key="4">
    <source>
        <dbReference type="EMBL" id="HET47285.1"/>
    </source>
</evidence>
<evidence type="ECO:0000256" key="1">
    <source>
        <dbReference type="SAM" id="MobiDB-lite"/>
    </source>
</evidence>
<feature type="region of interest" description="Disordered" evidence="1">
    <location>
        <begin position="239"/>
        <end position="310"/>
    </location>
</feature>
<dbReference type="Proteomes" id="UP000027284">
    <property type="component" value="Unassembled WGS sequence"/>
</dbReference>
<evidence type="ECO:0000313" key="6">
    <source>
        <dbReference type="Proteomes" id="UP000027284"/>
    </source>
</evidence>
<protein>
    <recommendedName>
        <fullName evidence="2">GAF domain-containing protein</fullName>
    </recommendedName>
</protein>
<dbReference type="OrthoDB" id="117877at2"/>
<comment type="caution">
    <text evidence="5">The sequence shown here is derived from an EMBL/GenBank/DDBJ whole genome shotgun (WGS) entry which is preliminary data.</text>
</comment>
<organism evidence="5 6">
    <name type="scientific">Thermoanaerobaculum aquaticum</name>
    <dbReference type="NCBI Taxonomy" id="1312852"/>
    <lineage>
        <taxon>Bacteria</taxon>
        <taxon>Pseudomonadati</taxon>
        <taxon>Acidobacteriota</taxon>
        <taxon>Thermoanaerobaculia</taxon>
        <taxon>Thermoanaerobaculales</taxon>
        <taxon>Thermoanaerobaculaceae</taxon>
        <taxon>Thermoanaerobaculum</taxon>
    </lineage>
</organism>
<dbReference type="Gene3D" id="3.30.450.40">
    <property type="match status" value="1"/>
</dbReference>
<dbReference type="AlphaFoldDB" id="A0A062XZZ0"/>
<reference evidence="5 6" key="1">
    <citation type="submission" date="2014-04" db="EMBL/GenBank/DDBJ databases">
        <title>The Genome Sequence of Thermoanaerobaculum aquaticum MP-01, The First Cultivated Group 23 Acidobacterium.</title>
        <authorList>
            <person name="Stamps B.W."/>
            <person name="Losey N.A."/>
            <person name="Lawson P.A."/>
            <person name="Stevenson B.S."/>
        </authorList>
    </citation>
    <scope>NUCLEOTIDE SEQUENCE [LARGE SCALE GENOMIC DNA]</scope>
    <source>
        <strain evidence="5 6">MP-01</strain>
    </source>
</reference>
<dbReference type="EMBL" id="JMFG01000002">
    <property type="protein sequence ID" value="KDA54999.1"/>
    <property type="molecule type" value="Genomic_DNA"/>
</dbReference>
<name>A0A062XZZ0_9BACT</name>
<evidence type="ECO:0000313" key="5">
    <source>
        <dbReference type="EMBL" id="KDA54999.1"/>
    </source>
</evidence>
<sequence>MTDKEALLAHLQQVREAALELLRAKLDTVAREVQEAASRIVADVDLVLPSDPEVLFPLSSVQDFVREPEPQATLELSAVRELDAGRAQSEVLQGLLRALEPYAGGRAILVFRDGKVMGWSGAGFDPEAVRRWQGAVETSPAFAKAAAGQPVLVRAEDDPLLREFLRNPGASVLLLPMSLRGKVVGALLAEEGERGLAVEWVQLYTYLVGLQLETLAVRPTAPTPALAPVEDLRPTQVPAAEPSFGFEEPTSAPEWAEEAPEPQPEAPPPPVPTPEPAPSVATETDLSATQRLEVAPVTPPRSPEEERKHEEARRFARLLVSEIRLYNEQAVQEGKANRDIYARLKEDIDRSREMYEQRIPPEVRAVSDYFYEELVRTLADGDPDALGL</sequence>
<dbReference type="InterPro" id="IPR003018">
    <property type="entry name" value="GAF"/>
</dbReference>
<feature type="domain" description="GAF" evidence="2">
    <location>
        <begin position="90"/>
        <end position="191"/>
    </location>
</feature>
<dbReference type="STRING" id="1312852.EG19_04165"/>
<reference evidence="3" key="2">
    <citation type="journal article" date="2020" name="mSystems">
        <title>Genome- and Community-Level Interaction Insights into Carbon Utilization and Element Cycling Functions of Hydrothermarchaeota in Hydrothermal Sediment.</title>
        <authorList>
            <person name="Zhou Z."/>
            <person name="Liu Y."/>
            <person name="Xu W."/>
            <person name="Pan J."/>
            <person name="Luo Z.H."/>
            <person name="Li M."/>
        </authorList>
    </citation>
    <scope>NUCLEOTIDE SEQUENCE [LARGE SCALE GENOMIC DNA]</scope>
    <source>
        <strain evidence="3">SpSt-186</strain>
        <strain evidence="4">SpSt-299</strain>
    </source>
</reference>
<dbReference type="InterPro" id="IPR029016">
    <property type="entry name" value="GAF-like_dom_sf"/>
</dbReference>
<gene>
    <name evidence="5" type="ORF">EG19_04165</name>
    <name evidence="3" type="ORF">ENP06_01365</name>
    <name evidence="4" type="ORF">ENQ31_03880</name>
</gene>
<proteinExistence type="predicted"/>
<evidence type="ECO:0000313" key="3">
    <source>
        <dbReference type="EMBL" id="HEQ88042.1"/>
    </source>
</evidence>
<dbReference type="EMBL" id="DSMR01000279">
    <property type="protein sequence ID" value="HET47285.1"/>
    <property type="molecule type" value="Genomic_DNA"/>
</dbReference>
<dbReference type="Pfam" id="PF01590">
    <property type="entry name" value="GAF"/>
    <property type="match status" value="1"/>
</dbReference>